<sequence length="490" mass="53973">MPAIRTPTKQQGVIDQPPSPSNQIKKQEVTDPPSTPPKQVKKLTRRSLEKWEGTATDSTSTKVQSAPTPFKPKGSTSVKSTDSSKERGEVLVISPGAITKKSRVREAAALATRAKTALGLSRNLKTEVKDTVLDLLDRLKKLVADSEADLQAERARKGNGGPVSDAPVNITTDATFTVPPDSGMSKKLEEHSRLLLENNERMKVLQEQLVKCSQAAEVQQRSYANVVASKPQQPASRPAALHSVVVTSENDEETADEVLGKVRQAIDAKEGWVKVDRVRKAKDRKVIMGFGTVEERKKAQDRLAKKGSGLVVEEVKNRDPLLVLRGVLAVNTDGDVIKALRNQNRDLFNNLGPGEDRLLVKYRRRTRNPHLVNVVLSASPTLWARITGVGSVHVDLMRVRAEDQSPLVQCTRCLGYGHGRKYCKDPADLCSHCGGPHLKAKCTDWLAGSPPSCRNCRRAKFDNIEHNAFSDDCPVRRRWDDLARSTVAYC</sequence>
<evidence type="ECO:0000313" key="2">
    <source>
        <dbReference type="EMBL" id="CAH2085961.1"/>
    </source>
</evidence>
<keyword evidence="3" id="KW-1185">Reference proteome</keyword>
<evidence type="ECO:0000313" key="3">
    <source>
        <dbReference type="Proteomes" id="UP001153954"/>
    </source>
</evidence>
<dbReference type="Proteomes" id="UP001153954">
    <property type="component" value="Unassembled WGS sequence"/>
</dbReference>
<evidence type="ECO:0000256" key="1">
    <source>
        <dbReference type="SAM" id="MobiDB-lite"/>
    </source>
</evidence>
<gene>
    <name evidence="2" type="ORF">EEDITHA_LOCUS2391</name>
</gene>
<accession>A0AAU9TGE8</accession>
<protein>
    <recommendedName>
        <fullName evidence="4">Gag-like protein</fullName>
    </recommendedName>
</protein>
<feature type="compositionally biased region" description="Polar residues" evidence="1">
    <location>
        <begin position="55"/>
        <end position="67"/>
    </location>
</feature>
<dbReference type="AlphaFoldDB" id="A0AAU9TGE8"/>
<reference evidence="2" key="1">
    <citation type="submission" date="2022-03" db="EMBL/GenBank/DDBJ databases">
        <authorList>
            <person name="Tunstrom K."/>
        </authorList>
    </citation>
    <scope>NUCLEOTIDE SEQUENCE</scope>
</reference>
<organism evidence="2 3">
    <name type="scientific">Euphydryas editha</name>
    <name type="common">Edith's checkerspot</name>
    <dbReference type="NCBI Taxonomy" id="104508"/>
    <lineage>
        <taxon>Eukaryota</taxon>
        <taxon>Metazoa</taxon>
        <taxon>Ecdysozoa</taxon>
        <taxon>Arthropoda</taxon>
        <taxon>Hexapoda</taxon>
        <taxon>Insecta</taxon>
        <taxon>Pterygota</taxon>
        <taxon>Neoptera</taxon>
        <taxon>Endopterygota</taxon>
        <taxon>Lepidoptera</taxon>
        <taxon>Glossata</taxon>
        <taxon>Ditrysia</taxon>
        <taxon>Papilionoidea</taxon>
        <taxon>Nymphalidae</taxon>
        <taxon>Nymphalinae</taxon>
        <taxon>Euphydryas</taxon>
    </lineage>
</organism>
<feature type="region of interest" description="Disordered" evidence="1">
    <location>
        <begin position="1"/>
        <end position="87"/>
    </location>
</feature>
<proteinExistence type="predicted"/>
<comment type="caution">
    <text evidence="2">The sequence shown here is derived from an EMBL/GenBank/DDBJ whole genome shotgun (WGS) entry which is preliminary data.</text>
</comment>
<name>A0AAU9TGE8_EUPED</name>
<evidence type="ECO:0008006" key="4">
    <source>
        <dbReference type="Google" id="ProtNLM"/>
    </source>
</evidence>
<dbReference type="EMBL" id="CAKOGL010000005">
    <property type="protein sequence ID" value="CAH2085961.1"/>
    <property type="molecule type" value="Genomic_DNA"/>
</dbReference>